<gene>
    <name evidence="1" type="ORF">PORY_000498</name>
</gene>
<name>A0ACB7CGD2_9ASCO</name>
<accession>A0ACB7CGD2</accession>
<proteinExistence type="predicted"/>
<evidence type="ECO:0000313" key="1">
    <source>
        <dbReference type="EMBL" id="KAG4306510.1"/>
    </source>
</evidence>
<reference evidence="1 2" key="1">
    <citation type="journal article" date="2021" name="Commun. Biol.">
        <title>Genomic insights into the host specific adaptation of the Pneumocystis genus.</title>
        <authorList>
            <person name="Cisse O.H."/>
            <person name="Ma L."/>
            <person name="Dekker J.P."/>
            <person name="Khil P.P."/>
            <person name="Youn J.-H."/>
            <person name="Brenchley J.M."/>
            <person name="Blair R."/>
            <person name="Pahar B."/>
            <person name="Chabe M."/>
            <person name="Van Rompay K.K.A."/>
            <person name="Keesler R."/>
            <person name="Sukura A."/>
            <person name="Hirsch V."/>
            <person name="Kutty G."/>
            <person name="Liu Y."/>
            <person name="Peng L."/>
            <person name="Chen J."/>
            <person name="Song J."/>
            <person name="Weissenbacher-Lang C."/>
            <person name="Xu J."/>
            <person name="Upham N.S."/>
            <person name="Stajich J.E."/>
            <person name="Cuomo C.A."/>
            <person name="Cushion M.T."/>
            <person name="Kovacs J.A."/>
        </authorList>
    </citation>
    <scope>NUCLEOTIDE SEQUENCE [LARGE SCALE GENOMIC DNA]</scope>
    <source>
        <strain evidence="1 2">RABM</strain>
    </source>
</reference>
<dbReference type="Proteomes" id="UP000768646">
    <property type="component" value="Unassembled WGS sequence"/>
</dbReference>
<protein>
    <submittedName>
        <fullName evidence="1">Uncharacterized protein</fullName>
    </submittedName>
</protein>
<keyword evidence="2" id="KW-1185">Reference proteome</keyword>
<sequence>MVGEQSQKQMKNAKGCQTVSQRMIPASEIIFHQAKKQFAALRLENKSSSKSATNVQVSIKPMNITQNQGFLPFQNKIPMLKISPSLNTVITPKCTNGTVIRAKVPTRIVTAQGKASSVDSLKKTNANGTLIKTSQTSRLTGVRVKTTTTQSPYQQKQSVSQSTSPNKRLVRTVNTPVTLRIKPGVSPVSSSTISSSCSIHQKSETKPETPQSSEKKKTGAIKVISVNSLSSRQPKTVTENGLNKPLRLAPSLSKNNISRKTCQYSSSDGKPLPLKPFASVTNLMSHEKFGKPTSFVTSSINHGNN</sequence>
<comment type="caution">
    <text evidence="1">The sequence shown here is derived from an EMBL/GenBank/DDBJ whole genome shotgun (WGS) entry which is preliminary data.</text>
</comment>
<evidence type="ECO:0000313" key="2">
    <source>
        <dbReference type="Proteomes" id="UP000768646"/>
    </source>
</evidence>
<dbReference type="EMBL" id="JABTEG010000001">
    <property type="protein sequence ID" value="KAG4306510.1"/>
    <property type="molecule type" value="Genomic_DNA"/>
</dbReference>
<organism evidence="1 2">
    <name type="scientific">Pneumocystis oryctolagi</name>
    <dbReference type="NCBI Taxonomy" id="42067"/>
    <lineage>
        <taxon>Eukaryota</taxon>
        <taxon>Fungi</taxon>
        <taxon>Dikarya</taxon>
        <taxon>Ascomycota</taxon>
        <taxon>Taphrinomycotina</taxon>
        <taxon>Pneumocystomycetes</taxon>
        <taxon>Pneumocystaceae</taxon>
        <taxon>Pneumocystis</taxon>
    </lineage>
</organism>